<dbReference type="InterPro" id="IPR013815">
    <property type="entry name" value="ATP_grasp_subdomain_1"/>
</dbReference>
<dbReference type="PANTHER" id="PTHR43615">
    <property type="entry name" value="PHOSPHOENOLPYRUVATE SYNTHASE-RELATED"/>
    <property type="match status" value="1"/>
</dbReference>
<feature type="region of interest" description="Disordered" evidence="1">
    <location>
        <begin position="255"/>
        <end position="281"/>
    </location>
</feature>
<dbReference type="SUPFAM" id="SSF56059">
    <property type="entry name" value="Glutathione synthetase ATP-binding domain-like"/>
    <property type="match status" value="1"/>
</dbReference>
<protein>
    <recommendedName>
        <fullName evidence="6">Pyruvate phosphate dikinase PEP/pyruvate-binding</fullName>
    </recommendedName>
</protein>
<dbReference type="SUPFAM" id="SSF52009">
    <property type="entry name" value="Phosphohistidine domain"/>
    <property type="match status" value="1"/>
</dbReference>
<dbReference type="PANTHER" id="PTHR43615:SF1">
    <property type="entry name" value="PPDK_N DOMAIN-CONTAINING PROTEIN"/>
    <property type="match status" value="1"/>
</dbReference>
<organism evidence="4 5">
    <name type="scientific">Deinococcus radiotolerans</name>
    <dbReference type="NCBI Taxonomy" id="1309407"/>
    <lineage>
        <taxon>Bacteria</taxon>
        <taxon>Thermotogati</taxon>
        <taxon>Deinococcota</taxon>
        <taxon>Deinococci</taxon>
        <taxon>Deinococcales</taxon>
        <taxon>Deinococcaceae</taxon>
        <taxon>Deinococcus</taxon>
    </lineage>
</organism>
<dbReference type="EMBL" id="BMPE01000003">
    <property type="protein sequence ID" value="GGK99491.1"/>
    <property type="molecule type" value="Genomic_DNA"/>
</dbReference>
<evidence type="ECO:0008006" key="6">
    <source>
        <dbReference type="Google" id="ProtNLM"/>
    </source>
</evidence>
<evidence type="ECO:0000256" key="1">
    <source>
        <dbReference type="SAM" id="MobiDB-lite"/>
    </source>
</evidence>
<evidence type="ECO:0000313" key="5">
    <source>
        <dbReference type="Proteomes" id="UP000604341"/>
    </source>
</evidence>
<proteinExistence type="predicted"/>
<dbReference type="Proteomes" id="UP000604341">
    <property type="component" value="Unassembled WGS sequence"/>
</dbReference>
<feature type="domain" description="PEP-utilising enzyme mobile" evidence="2">
    <location>
        <begin position="786"/>
        <end position="856"/>
    </location>
</feature>
<dbReference type="Gene3D" id="3.30.470.20">
    <property type="entry name" value="ATP-grasp fold, B domain"/>
    <property type="match status" value="1"/>
</dbReference>
<dbReference type="InterPro" id="IPR002192">
    <property type="entry name" value="PPDK_AMP/ATP-bd"/>
</dbReference>
<reference evidence="5" key="1">
    <citation type="journal article" date="2019" name="Int. J. Syst. Evol. Microbiol.">
        <title>The Global Catalogue of Microorganisms (GCM) 10K type strain sequencing project: providing services to taxonomists for standard genome sequencing and annotation.</title>
        <authorList>
            <consortium name="The Broad Institute Genomics Platform"/>
            <consortium name="The Broad Institute Genome Sequencing Center for Infectious Disease"/>
            <person name="Wu L."/>
            <person name="Ma J."/>
        </authorList>
    </citation>
    <scope>NUCLEOTIDE SEQUENCE [LARGE SCALE GENOMIC DNA]</scope>
    <source>
        <strain evidence="5">JCM 19173</strain>
    </source>
</reference>
<dbReference type="InterPro" id="IPR051549">
    <property type="entry name" value="PEP_Utilizing_Enz"/>
</dbReference>
<evidence type="ECO:0000259" key="2">
    <source>
        <dbReference type="Pfam" id="PF00391"/>
    </source>
</evidence>
<feature type="domain" description="Pyruvate phosphate dikinase AMP/ATP-binding" evidence="3">
    <location>
        <begin position="47"/>
        <end position="328"/>
    </location>
</feature>
<feature type="region of interest" description="Disordered" evidence="1">
    <location>
        <begin position="1"/>
        <end position="29"/>
    </location>
</feature>
<keyword evidence="5" id="KW-1185">Reference proteome</keyword>
<sequence length="866" mass="92755">MCPRQERGTATLPDVTSAAPATRSPQTRCPAPLLDAAGTLHAGPEETGAKAWSLARLHHYGFRVPEVLVVPAHVHRDWLDTAPVPSTRPDLLRAWAARAPLPTALVAALQTLAGRGRHWRGGHWAVRSSSPHEDHAAHAFAGQYLTRLNVAAADLPTAVRDVWQSLWTEHAVTARARSGARPDMAVLLTPMVDAVSSGVTFTADPVTGAPDRLSVHAAWGLGEQVVQGHAADTWTFRTDPLTSTLRLISAHVASKTEQVRPQPGGGVQVTGAPPGQADQPALSRPQALNVAQLTRLAALSLDFSRPCDLEWAFDGRDVWLLQARPITTPPLQPIMWTRGNIGEVTPHPLRAVDWSAAQVITPHVLNGALTVARVPAEPDAPRCALRGGYLYLNATGLHRDLRRAFGLTAADVNALIGGPPLAPADEVTPVVRSVQMANLLKLAVRMPGLRLLGRFQATRLIRWSARQAGAALPTGPAALSQALEATFGQLLGRRALFLLQGSGAATWVLRGLLTTLRPGEGPALALDLLQGGRPSVSAAQAHDLARLADLARTDPAARAWLQAAEPDWPPPHPVGRPLRRGLQRFLRRYGHRATLESYSSPPRWRDDPRPVLAHLALLLDRPPLTARPRRPVRAALWWPVAALLAALARQELRDRELGRSAVFSPVGPYRRVLLGAGTQWAAQGVLTRAEDVFDLTLPEVHAALRGERPLRGLRDLTRDRQATLARQQATRPPDLLMEGSVSPAQASPPPAPPGGLPSWSGTCASRGAVTGRACVLRSPADHADLRPGDILIAPSATPAWTPLYLQVRGLVLETGGLLSHGAIVAREFGLPTLINVPGLLNEVQTGDHLHLDATNGTLTRVARTGP</sequence>
<accession>A0ABQ2FI99</accession>
<feature type="compositionally biased region" description="Pro residues" evidence="1">
    <location>
        <begin position="746"/>
        <end position="755"/>
    </location>
</feature>
<dbReference type="InterPro" id="IPR008279">
    <property type="entry name" value="PEP-util_enz_mobile_dom"/>
</dbReference>
<evidence type="ECO:0000259" key="3">
    <source>
        <dbReference type="Pfam" id="PF01326"/>
    </source>
</evidence>
<dbReference type="Pfam" id="PF00391">
    <property type="entry name" value="PEP-utilizers"/>
    <property type="match status" value="1"/>
</dbReference>
<evidence type="ECO:0000313" key="4">
    <source>
        <dbReference type="EMBL" id="GGK99491.1"/>
    </source>
</evidence>
<gene>
    <name evidence="4" type="ORF">GCM10010844_17180</name>
</gene>
<dbReference type="Gene3D" id="3.30.1490.20">
    <property type="entry name" value="ATP-grasp fold, A domain"/>
    <property type="match status" value="1"/>
</dbReference>
<dbReference type="InterPro" id="IPR036637">
    <property type="entry name" value="Phosphohistidine_dom_sf"/>
</dbReference>
<name>A0ABQ2FI99_9DEIO</name>
<feature type="region of interest" description="Disordered" evidence="1">
    <location>
        <begin position="722"/>
        <end position="757"/>
    </location>
</feature>
<comment type="caution">
    <text evidence="4">The sequence shown here is derived from an EMBL/GenBank/DDBJ whole genome shotgun (WGS) entry which is preliminary data.</text>
</comment>
<dbReference type="Pfam" id="PF01326">
    <property type="entry name" value="PPDK_N"/>
    <property type="match status" value="1"/>
</dbReference>
<dbReference type="Gene3D" id="3.50.30.10">
    <property type="entry name" value="Phosphohistidine domain"/>
    <property type="match status" value="1"/>
</dbReference>